<proteinExistence type="predicted"/>
<gene>
    <name evidence="1" type="ORF">E6Q80_04155</name>
</gene>
<protein>
    <submittedName>
        <fullName evidence="1">SOS response-associated peptidase</fullName>
    </submittedName>
</protein>
<name>A0A5C7T143_THASP</name>
<dbReference type="AlphaFoldDB" id="A0A5C7T143"/>
<sequence>MCGRYALYGPVSRLRERFSANIDELAADFGPRYN</sequence>
<dbReference type="Proteomes" id="UP000321192">
    <property type="component" value="Unassembled WGS sequence"/>
</dbReference>
<evidence type="ECO:0000313" key="2">
    <source>
        <dbReference type="Proteomes" id="UP000321192"/>
    </source>
</evidence>
<organism evidence="1 2">
    <name type="scientific">Thauera aminoaromatica</name>
    <dbReference type="NCBI Taxonomy" id="164330"/>
    <lineage>
        <taxon>Bacteria</taxon>
        <taxon>Pseudomonadati</taxon>
        <taxon>Pseudomonadota</taxon>
        <taxon>Betaproteobacteria</taxon>
        <taxon>Rhodocyclales</taxon>
        <taxon>Zoogloeaceae</taxon>
        <taxon>Thauera</taxon>
    </lineage>
</organism>
<feature type="non-terminal residue" evidence="1">
    <location>
        <position position="34"/>
    </location>
</feature>
<comment type="caution">
    <text evidence="1">The sequence shown here is derived from an EMBL/GenBank/DDBJ whole genome shotgun (WGS) entry which is preliminary data.</text>
</comment>
<reference evidence="1 2" key="1">
    <citation type="submission" date="2018-09" db="EMBL/GenBank/DDBJ databases">
        <title>Metagenome Assembled Genomes from an Advanced Water Purification Facility.</title>
        <authorList>
            <person name="Stamps B.W."/>
            <person name="Spear J.R."/>
        </authorList>
    </citation>
    <scope>NUCLEOTIDE SEQUENCE [LARGE SCALE GENOMIC DNA]</scope>
    <source>
        <strain evidence="1">Bin_27_1</strain>
    </source>
</reference>
<dbReference type="EMBL" id="SSFD01000055">
    <property type="protein sequence ID" value="TXH89663.1"/>
    <property type="molecule type" value="Genomic_DNA"/>
</dbReference>
<accession>A0A5C7T143</accession>
<evidence type="ECO:0000313" key="1">
    <source>
        <dbReference type="EMBL" id="TXH89663.1"/>
    </source>
</evidence>